<dbReference type="InterPro" id="IPR054280">
    <property type="entry name" value="DUF7014"/>
</dbReference>
<dbReference type="Pfam" id="PF18863">
    <property type="entry name" value="AbiJ_NTD4"/>
    <property type="match status" value="1"/>
</dbReference>
<proteinExistence type="predicted"/>
<dbReference type="Proteomes" id="UP000502608">
    <property type="component" value="Chromosome"/>
</dbReference>
<evidence type="ECO:0000259" key="1">
    <source>
        <dbReference type="Pfam" id="PF18863"/>
    </source>
</evidence>
<evidence type="ECO:0000259" key="2">
    <source>
        <dbReference type="Pfam" id="PF22809"/>
    </source>
</evidence>
<dbReference type="NCBIfam" id="NF046078">
    <property type="entry name" value="STM4504_CBY0614"/>
    <property type="match status" value="1"/>
</dbReference>
<reference evidence="3 4" key="1">
    <citation type="submission" date="2020-03" db="EMBL/GenBank/DDBJ databases">
        <title>Complete genome sequence of Shewanella sp.</title>
        <authorList>
            <person name="Kim Y.-S."/>
            <person name="Kim S.-J."/>
            <person name="Jung H.-K."/>
            <person name="Kim K.-H."/>
        </authorList>
    </citation>
    <scope>NUCLEOTIDE SEQUENCE [LARGE SCALE GENOMIC DNA]</scope>
    <source>
        <strain evidence="3 4">PN3F2</strain>
    </source>
</reference>
<dbReference type="KEGG" id="saes:HBH39_13115"/>
<keyword evidence="4" id="KW-1185">Reference proteome</keyword>
<feature type="domain" description="DUF7014" evidence="2">
    <location>
        <begin position="173"/>
        <end position="307"/>
    </location>
</feature>
<dbReference type="InterPro" id="IPR049503">
    <property type="entry name" value="AbiJ_NTD4"/>
</dbReference>
<evidence type="ECO:0000313" key="4">
    <source>
        <dbReference type="Proteomes" id="UP000502608"/>
    </source>
</evidence>
<evidence type="ECO:0000313" key="3">
    <source>
        <dbReference type="EMBL" id="QIR15310.1"/>
    </source>
</evidence>
<accession>A0A6G9QL59</accession>
<feature type="domain" description="HEPN AbiJ-N-terminal" evidence="1">
    <location>
        <begin position="5"/>
        <end position="170"/>
    </location>
</feature>
<evidence type="ECO:0008006" key="5">
    <source>
        <dbReference type="Google" id="ProtNLM"/>
    </source>
</evidence>
<dbReference type="RefSeq" id="WP_167678974.1">
    <property type="nucleotide sequence ID" value="NZ_CP050313.1"/>
</dbReference>
<dbReference type="Pfam" id="PF22809">
    <property type="entry name" value="DUF7014"/>
    <property type="match status" value="1"/>
</dbReference>
<organism evidence="3 4">
    <name type="scientific">Shewanella aestuarii</name>
    <dbReference type="NCBI Taxonomy" id="1028752"/>
    <lineage>
        <taxon>Bacteria</taxon>
        <taxon>Pseudomonadati</taxon>
        <taxon>Pseudomonadota</taxon>
        <taxon>Gammaproteobacteria</taxon>
        <taxon>Alteromonadales</taxon>
        <taxon>Shewanellaceae</taxon>
        <taxon>Shewanella</taxon>
    </lineage>
</organism>
<dbReference type="EMBL" id="CP050313">
    <property type="protein sequence ID" value="QIR15310.1"/>
    <property type="molecule type" value="Genomic_DNA"/>
</dbReference>
<sequence>MARYELFSKKQKKLRGEVPDLYQYENIEQSFRVQVVHIVRDTIGVEQLYNDTTNGVYAEIHKVLCKEYGVFTLKEYTNSNFSAVFDYFLSQKSHEKCLDIIELTFRIIDTHIREREWAFRNASGVCQKPDDAIDELNCRFKEAGIGYQFESGELIRVDSQYVHSEVVKPVLHLLGKNKKYAGANDEFLSAHEHYRHKRYKECLNDCLKSFESLMKAIHEKHSWPYNQNDTAKKLINSCLTNGLVPEYLQNQFSSVRILLESGIPTVRNKEGGHGQGSDVTSVPEHLASYTLHLTATNLLFLGNCEEKYS</sequence>
<dbReference type="AlphaFoldDB" id="A0A6G9QL59"/>
<name>A0A6G9QL59_9GAMM</name>
<gene>
    <name evidence="3" type="ORF">HBH39_13115</name>
</gene>
<protein>
    <recommendedName>
        <fullName evidence="5">Abortive infection family protein</fullName>
    </recommendedName>
</protein>